<feature type="region of interest" description="Disordered" evidence="1">
    <location>
        <begin position="1"/>
        <end position="23"/>
    </location>
</feature>
<dbReference type="AlphaFoldDB" id="A0A4Z1EXK7"/>
<accession>A0A4Z1EXK7</accession>
<proteinExistence type="predicted"/>
<evidence type="ECO:0000313" key="2">
    <source>
        <dbReference type="EMBL" id="TGO16039.1"/>
    </source>
</evidence>
<sequence>MTVSSKIQDHQSNQNRRKDEIRNTTVQWPAEVRVLREALREMNEQYVEMNPGDPPDTSNSEINARNRAWGRTRVRYLETIQDSLFRWYQLGEFKKSKLPTRRIKHDQRGLIKQADLVLQVDMMEGKGSGHF</sequence>
<evidence type="ECO:0000313" key="3">
    <source>
        <dbReference type="Proteomes" id="UP000297777"/>
    </source>
</evidence>
<feature type="compositionally biased region" description="Polar residues" evidence="1">
    <location>
        <begin position="1"/>
        <end position="14"/>
    </location>
</feature>
<dbReference type="Proteomes" id="UP000297777">
    <property type="component" value="Unassembled WGS sequence"/>
</dbReference>
<evidence type="ECO:0000256" key="1">
    <source>
        <dbReference type="SAM" id="MobiDB-lite"/>
    </source>
</evidence>
<dbReference type="EMBL" id="PQXH01000032">
    <property type="protein sequence ID" value="TGO16039.1"/>
    <property type="molecule type" value="Genomic_DNA"/>
</dbReference>
<gene>
    <name evidence="2" type="ORF">BTUL_0032g00010</name>
</gene>
<comment type="caution">
    <text evidence="2">The sequence shown here is derived from an EMBL/GenBank/DDBJ whole genome shotgun (WGS) entry which is preliminary data.</text>
</comment>
<protein>
    <submittedName>
        <fullName evidence="2">Uncharacterized protein</fullName>
    </submittedName>
</protein>
<name>A0A4Z1EXK7_9HELO</name>
<dbReference type="OrthoDB" id="10388137at2759"/>
<keyword evidence="3" id="KW-1185">Reference proteome</keyword>
<organism evidence="2 3">
    <name type="scientific">Botrytis tulipae</name>
    <dbReference type="NCBI Taxonomy" id="87230"/>
    <lineage>
        <taxon>Eukaryota</taxon>
        <taxon>Fungi</taxon>
        <taxon>Dikarya</taxon>
        <taxon>Ascomycota</taxon>
        <taxon>Pezizomycotina</taxon>
        <taxon>Leotiomycetes</taxon>
        <taxon>Helotiales</taxon>
        <taxon>Sclerotiniaceae</taxon>
        <taxon>Botrytis</taxon>
    </lineage>
</organism>
<reference evidence="2 3" key="1">
    <citation type="submission" date="2017-12" db="EMBL/GenBank/DDBJ databases">
        <title>Comparative genomics of Botrytis spp.</title>
        <authorList>
            <person name="Valero-Jimenez C.A."/>
            <person name="Tapia P."/>
            <person name="Veloso J."/>
            <person name="Silva-Moreno E."/>
            <person name="Staats M."/>
            <person name="Valdes J.H."/>
            <person name="Van Kan J.A.L."/>
        </authorList>
    </citation>
    <scope>NUCLEOTIDE SEQUENCE [LARGE SCALE GENOMIC DNA]</scope>
    <source>
        <strain evidence="2 3">Bt9001</strain>
    </source>
</reference>